<organism evidence="2">
    <name type="scientific">viral metagenome</name>
    <dbReference type="NCBI Taxonomy" id="1070528"/>
    <lineage>
        <taxon>unclassified sequences</taxon>
        <taxon>metagenomes</taxon>
        <taxon>organismal metagenomes</taxon>
    </lineage>
</organism>
<protein>
    <submittedName>
        <fullName evidence="2">Uncharacterized protein</fullName>
    </submittedName>
</protein>
<dbReference type="EMBL" id="MT142508">
    <property type="protein sequence ID" value="QJA83306.1"/>
    <property type="molecule type" value="Genomic_DNA"/>
</dbReference>
<reference evidence="2" key="1">
    <citation type="submission" date="2020-03" db="EMBL/GenBank/DDBJ databases">
        <title>The deep terrestrial virosphere.</title>
        <authorList>
            <person name="Holmfeldt K."/>
            <person name="Nilsson E."/>
            <person name="Simone D."/>
            <person name="Lopez-Fernandez M."/>
            <person name="Wu X."/>
            <person name="de Brujin I."/>
            <person name="Lundin D."/>
            <person name="Andersson A."/>
            <person name="Bertilsson S."/>
            <person name="Dopson M."/>
        </authorList>
    </citation>
    <scope>NUCLEOTIDE SEQUENCE</scope>
    <source>
        <strain evidence="2">MM415A00294</strain>
        <strain evidence="1">MM415B00522</strain>
    </source>
</reference>
<sequence>MELKRLFEEWFSAQFGAKAAAMLETDSDGEYIDQTVNAIWIGFVARDALGRFGLDE</sequence>
<proteinExistence type="predicted"/>
<gene>
    <name evidence="2" type="ORF">MM415A00294_0004</name>
    <name evidence="1" type="ORF">MM415B00522_0004</name>
</gene>
<name>A0A6M3KMM7_9ZZZZ</name>
<evidence type="ECO:0000313" key="1">
    <source>
        <dbReference type="EMBL" id="QJA64294.1"/>
    </source>
</evidence>
<dbReference type="AlphaFoldDB" id="A0A6M3KMM7"/>
<evidence type="ECO:0000313" key="2">
    <source>
        <dbReference type="EMBL" id="QJA83306.1"/>
    </source>
</evidence>
<dbReference type="EMBL" id="MT141517">
    <property type="protein sequence ID" value="QJA64294.1"/>
    <property type="molecule type" value="Genomic_DNA"/>
</dbReference>
<accession>A0A6M3KMM7</accession>